<evidence type="ECO:0000256" key="3">
    <source>
        <dbReference type="ARBA" id="ARBA00006576"/>
    </source>
</evidence>
<evidence type="ECO:0000256" key="15">
    <source>
        <dbReference type="RuleBase" id="RU364006"/>
    </source>
</evidence>
<dbReference type="NCBIfam" id="NF004064">
    <property type="entry name" value="PRK05578.1"/>
    <property type="match status" value="1"/>
</dbReference>
<dbReference type="CDD" id="cd01283">
    <property type="entry name" value="cytidine_deaminase"/>
    <property type="match status" value="1"/>
</dbReference>
<dbReference type="RefSeq" id="WP_121068898.1">
    <property type="nucleotide sequence ID" value="NZ_RBIQ01000011.1"/>
</dbReference>
<feature type="binding site" evidence="14">
    <location>
        <position position="115"/>
    </location>
    <ligand>
        <name>Zn(2+)</name>
        <dbReference type="ChEBI" id="CHEBI:29105"/>
        <note>catalytic</note>
    </ligand>
</feature>
<comment type="caution">
    <text evidence="17">The sequence shown here is derived from an EMBL/GenBank/DDBJ whole genome shotgun (WGS) entry which is preliminary data.</text>
</comment>
<evidence type="ECO:0000256" key="4">
    <source>
        <dbReference type="ARBA" id="ARBA00012783"/>
    </source>
</evidence>
<evidence type="ECO:0000256" key="8">
    <source>
        <dbReference type="ARBA" id="ARBA00022833"/>
    </source>
</evidence>
<evidence type="ECO:0000256" key="14">
    <source>
        <dbReference type="PIRSR" id="PIRSR606262-3"/>
    </source>
</evidence>
<dbReference type="GO" id="GO:0055086">
    <property type="term" value="P:nucleobase-containing small molecule metabolic process"/>
    <property type="evidence" value="ECO:0007669"/>
    <property type="project" value="UniProtKB-ARBA"/>
</dbReference>
<keyword evidence="6 14" id="KW-0479">Metal-binding</keyword>
<evidence type="ECO:0000259" key="16">
    <source>
        <dbReference type="PROSITE" id="PS51747"/>
    </source>
</evidence>
<dbReference type="GO" id="GO:0072527">
    <property type="term" value="P:pyrimidine-containing compound metabolic process"/>
    <property type="evidence" value="ECO:0007669"/>
    <property type="project" value="UniProtKB-ARBA"/>
</dbReference>
<feature type="binding site" evidence="14">
    <location>
        <position position="112"/>
    </location>
    <ligand>
        <name>Zn(2+)</name>
        <dbReference type="ChEBI" id="CHEBI:29105"/>
        <note>catalytic</note>
    </ligand>
</feature>
<feature type="domain" description="CMP/dCMP-type deaminase" evidence="16">
    <location>
        <begin position="21"/>
        <end position="158"/>
    </location>
</feature>
<dbReference type="InterPro" id="IPR006262">
    <property type="entry name" value="Cyt_deam_tetra"/>
</dbReference>
<dbReference type="InterPro" id="IPR016192">
    <property type="entry name" value="APOBEC/CMP_deaminase_Zn-bd"/>
</dbReference>
<dbReference type="InterPro" id="IPR002125">
    <property type="entry name" value="CMP_dCMP_dom"/>
</dbReference>
<evidence type="ECO:0000256" key="9">
    <source>
        <dbReference type="ARBA" id="ARBA00032005"/>
    </source>
</evidence>
<keyword evidence="18" id="KW-1185">Reference proteome</keyword>
<dbReference type="SUPFAM" id="SSF53927">
    <property type="entry name" value="Cytidine deaminase-like"/>
    <property type="match status" value="1"/>
</dbReference>
<comment type="catalytic activity">
    <reaction evidence="11 15">
        <text>cytidine + H2O + H(+) = uridine + NH4(+)</text>
        <dbReference type="Rhea" id="RHEA:16069"/>
        <dbReference type="ChEBI" id="CHEBI:15377"/>
        <dbReference type="ChEBI" id="CHEBI:15378"/>
        <dbReference type="ChEBI" id="CHEBI:16704"/>
        <dbReference type="ChEBI" id="CHEBI:17562"/>
        <dbReference type="ChEBI" id="CHEBI:28938"/>
        <dbReference type="EC" id="3.5.4.5"/>
    </reaction>
</comment>
<organism evidence="17 18">
    <name type="scientific">Maribacter vaceletii</name>
    <dbReference type="NCBI Taxonomy" id="1206816"/>
    <lineage>
        <taxon>Bacteria</taxon>
        <taxon>Pseudomonadati</taxon>
        <taxon>Bacteroidota</taxon>
        <taxon>Flavobacteriia</taxon>
        <taxon>Flavobacteriales</taxon>
        <taxon>Flavobacteriaceae</taxon>
        <taxon>Maribacter</taxon>
    </lineage>
</organism>
<evidence type="ECO:0000256" key="7">
    <source>
        <dbReference type="ARBA" id="ARBA00022801"/>
    </source>
</evidence>
<dbReference type="InterPro" id="IPR016193">
    <property type="entry name" value="Cytidine_deaminase-like"/>
</dbReference>
<comment type="similarity">
    <text evidence="3 15">Belongs to the cytidine and deoxycytidylate deaminase family.</text>
</comment>
<dbReference type="PANTHER" id="PTHR11644">
    <property type="entry name" value="CYTIDINE DEAMINASE"/>
    <property type="match status" value="1"/>
</dbReference>
<comment type="catalytic activity">
    <reaction evidence="10 15">
        <text>2'-deoxycytidine + H2O + H(+) = 2'-deoxyuridine + NH4(+)</text>
        <dbReference type="Rhea" id="RHEA:13433"/>
        <dbReference type="ChEBI" id="CHEBI:15377"/>
        <dbReference type="ChEBI" id="CHEBI:15378"/>
        <dbReference type="ChEBI" id="CHEBI:15698"/>
        <dbReference type="ChEBI" id="CHEBI:16450"/>
        <dbReference type="ChEBI" id="CHEBI:28938"/>
        <dbReference type="EC" id="3.5.4.5"/>
    </reaction>
</comment>
<comment type="cofactor">
    <cofactor evidence="1 14 15">
        <name>Zn(2+)</name>
        <dbReference type="ChEBI" id="CHEBI:29105"/>
    </cofactor>
</comment>
<keyword evidence="7 15" id="KW-0378">Hydrolase</keyword>
<evidence type="ECO:0000256" key="11">
    <source>
        <dbReference type="ARBA" id="ARBA00049558"/>
    </source>
</evidence>
<accession>A0A495DST8</accession>
<dbReference type="PROSITE" id="PS51747">
    <property type="entry name" value="CYT_DCMP_DEAMINASES_2"/>
    <property type="match status" value="1"/>
</dbReference>
<dbReference type="PANTHER" id="PTHR11644:SF2">
    <property type="entry name" value="CYTIDINE DEAMINASE"/>
    <property type="match status" value="1"/>
</dbReference>
<feature type="active site" description="Proton donor" evidence="12">
    <location>
        <position position="75"/>
    </location>
</feature>
<dbReference type="NCBIfam" id="TIGR01354">
    <property type="entry name" value="cyt_deam_tetra"/>
    <property type="match status" value="1"/>
</dbReference>
<evidence type="ECO:0000256" key="2">
    <source>
        <dbReference type="ARBA" id="ARBA00003949"/>
    </source>
</evidence>
<evidence type="ECO:0000256" key="13">
    <source>
        <dbReference type="PIRSR" id="PIRSR606262-2"/>
    </source>
</evidence>
<dbReference type="OrthoDB" id="9795347at2"/>
<dbReference type="Proteomes" id="UP000269412">
    <property type="component" value="Unassembled WGS sequence"/>
</dbReference>
<dbReference type="Pfam" id="PF00383">
    <property type="entry name" value="dCMP_cyt_deam_1"/>
    <property type="match status" value="1"/>
</dbReference>
<evidence type="ECO:0000256" key="10">
    <source>
        <dbReference type="ARBA" id="ARBA00049252"/>
    </source>
</evidence>
<dbReference type="GO" id="GO:0005829">
    <property type="term" value="C:cytosol"/>
    <property type="evidence" value="ECO:0007669"/>
    <property type="project" value="TreeGrafter"/>
</dbReference>
<reference evidence="17 18" key="1">
    <citation type="submission" date="2018-10" db="EMBL/GenBank/DDBJ databases">
        <title>Genomic Encyclopedia of Archaeal and Bacterial Type Strains, Phase II (KMG-II): from individual species to whole genera.</title>
        <authorList>
            <person name="Goeker M."/>
        </authorList>
    </citation>
    <scope>NUCLEOTIDE SEQUENCE [LARGE SCALE GENOMIC DNA]</scope>
    <source>
        <strain evidence="17 18">DSM 25230</strain>
    </source>
</reference>
<evidence type="ECO:0000313" key="17">
    <source>
        <dbReference type="EMBL" id="RKR07712.1"/>
    </source>
</evidence>
<evidence type="ECO:0000256" key="12">
    <source>
        <dbReference type="PIRSR" id="PIRSR606262-1"/>
    </source>
</evidence>
<protein>
    <recommendedName>
        <fullName evidence="5 15">Cytidine deaminase</fullName>
        <ecNumber evidence="4 15">3.5.4.5</ecNumber>
    </recommendedName>
    <alternativeName>
        <fullName evidence="9 15">Cytidine aminohydrolase</fullName>
    </alternativeName>
</protein>
<dbReference type="EMBL" id="RBIQ01000011">
    <property type="protein sequence ID" value="RKR07712.1"/>
    <property type="molecule type" value="Genomic_DNA"/>
</dbReference>
<dbReference type="GO" id="GO:0008270">
    <property type="term" value="F:zinc ion binding"/>
    <property type="evidence" value="ECO:0007669"/>
    <property type="project" value="UniProtKB-UniRule"/>
</dbReference>
<dbReference type="InterPro" id="IPR050202">
    <property type="entry name" value="Cyt/Deoxycyt_deaminase"/>
</dbReference>
<dbReference type="GO" id="GO:0004126">
    <property type="term" value="F:cytidine deaminase activity"/>
    <property type="evidence" value="ECO:0007669"/>
    <property type="project" value="UniProtKB-UniRule"/>
</dbReference>
<dbReference type="Gene3D" id="3.40.140.10">
    <property type="entry name" value="Cytidine Deaminase, domain 2"/>
    <property type="match status" value="1"/>
</dbReference>
<proteinExistence type="inferred from homology"/>
<dbReference type="EC" id="3.5.4.5" evidence="4 15"/>
<evidence type="ECO:0000256" key="1">
    <source>
        <dbReference type="ARBA" id="ARBA00001947"/>
    </source>
</evidence>
<name>A0A495DST8_9FLAO</name>
<keyword evidence="8 14" id="KW-0862">Zinc</keyword>
<sequence length="161" mass="17545">MIKKKVSFDISVFSSMDELENRDKKLMKRAVEARKNAYSPYSNFTVGAAVLLENGEMVLGNNQENAAYPSGLCAERVAVFYAGANYPGIKIKAIAITATSINYKVDTPAAPCGNCRQAISEYETKQESPIELFLMGETGKVLKCNAIADILPLAFTSSFLL</sequence>
<dbReference type="GO" id="GO:0042802">
    <property type="term" value="F:identical protein binding"/>
    <property type="evidence" value="ECO:0007669"/>
    <property type="project" value="UniProtKB-ARBA"/>
</dbReference>
<comment type="function">
    <text evidence="2 15">This enzyme scavenges exogenous and endogenous cytidine and 2'-deoxycytidine for UMP synthesis.</text>
</comment>
<dbReference type="PROSITE" id="PS00903">
    <property type="entry name" value="CYT_DCMP_DEAMINASES_1"/>
    <property type="match status" value="1"/>
</dbReference>
<evidence type="ECO:0000256" key="5">
    <source>
        <dbReference type="ARBA" id="ARBA00018266"/>
    </source>
</evidence>
<gene>
    <name evidence="17" type="ORF">CLV91_2894</name>
</gene>
<dbReference type="AlphaFoldDB" id="A0A495DST8"/>
<evidence type="ECO:0000313" key="18">
    <source>
        <dbReference type="Proteomes" id="UP000269412"/>
    </source>
</evidence>
<feature type="binding site" evidence="13">
    <location>
        <begin position="62"/>
        <end position="68"/>
    </location>
    <ligand>
        <name>substrate</name>
    </ligand>
</feature>
<evidence type="ECO:0000256" key="6">
    <source>
        <dbReference type="ARBA" id="ARBA00022723"/>
    </source>
</evidence>
<feature type="binding site" evidence="14">
    <location>
        <position position="73"/>
    </location>
    <ligand>
        <name>Zn(2+)</name>
        <dbReference type="ChEBI" id="CHEBI:29105"/>
        <note>catalytic</note>
    </ligand>
</feature>